<organism evidence="1 2">
    <name type="scientific">Choristoneura fumiferana</name>
    <name type="common">Spruce budworm moth</name>
    <name type="synonym">Archips fumiferana</name>
    <dbReference type="NCBI Taxonomy" id="7141"/>
    <lineage>
        <taxon>Eukaryota</taxon>
        <taxon>Metazoa</taxon>
        <taxon>Ecdysozoa</taxon>
        <taxon>Arthropoda</taxon>
        <taxon>Hexapoda</taxon>
        <taxon>Insecta</taxon>
        <taxon>Pterygota</taxon>
        <taxon>Neoptera</taxon>
        <taxon>Endopterygota</taxon>
        <taxon>Lepidoptera</taxon>
        <taxon>Glossata</taxon>
        <taxon>Ditrysia</taxon>
        <taxon>Tortricoidea</taxon>
        <taxon>Tortricidae</taxon>
        <taxon>Tortricinae</taxon>
        <taxon>Choristoneura</taxon>
    </lineage>
</organism>
<dbReference type="Proteomes" id="UP001064048">
    <property type="component" value="Chromosome 11"/>
</dbReference>
<name>A0ACC0JKU8_CHOFU</name>
<reference evidence="1 2" key="1">
    <citation type="journal article" date="2022" name="Genome Biol. Evol.">
        <title>The Spruce Budworm Genome: Reconstructing the Evolutionary History of Antifreeze Proteins.</title>
        <authorList>
            <person name="Beliveau C."/>
            <person name="Gagne P."/>
            <person name="Picq S."/>
            <person name="Vernygora O."/>
            <person name="Keeling C.I."/>
            <person name="Pinkney K."/>
            <person name="Doucet D."/>
            <person name="Wen F."/>
            <person name="Johnston J.S."/>
            <person name="Maaroufi H."/>
            <person name="Boyle B."/>
            <person name="Laroche J."/>
            <person name="Dewar K."/>
            <person name="Juretic N."/>
            <person name="Blackburn G."/>
            <person name="Nisole A."/>
            <person name="Brunet B."/>
            <person name="Brandao M."/>
            <person name="Lumley L."/>
            <person name="Duan J."/>
            <person name="Quan G."/>
            <person name="Lucarotti C.J."/>
            <person name="Roe A.D."/>
            <person name="Sperling F.A.H."/>
            <person name="Levesque R.C."/>
            <person name="Cusson M."/>
        </authorList>
    </citation>
    <scope>NUCLEOTIDE SEQUENCE [LARGE SCALE GENOMIC DNA]</scope>
    <source>
        <strain evidence="1">Glfc:IPQL:Cfum</strain>
    </source>
</reference>
<gene>
    <name evidence="1" type="ORF">MSG28_006728</name>
</gene>
<evidence type="ECO:0000313" key="1">
    <source>
        <dbReference type="EMBL" id="KAI8424796.1"/>
    </source>
</evidence>
<accession>A0ACC0JKU8</accession>
<evidence type="ECO:0000313" key="2">
    <source>
        <dbReference type="Proteomes" id="UP001064048"/>
    </source>
</evidence>
<protein>
    <submittedName>
        <fullName evidence="1">Uncharacterized protein</fullName>
    </submittedName>
</protein>
<comment type="caution">
    <text evidence="1">The sequence shown here is derived from an EMBL/GenBank/DDBJ whole genome shotgun (WGS) entry which is preliminary data.</text>
</comment>
<keyword evidence="2" id="KW-1185">Reference proteome</keyword>
<proteinExistence type="predicted"/>
<dbReference type="EMBL" id="CM046111">
    <property type="protein sequence ID" value="KAI8424796.1"/>
    <property type="molecule type" value="Genomic_DNA"/>
</dbReference>
<sequence length="857" mass="95831">MAQHAEPMDVDDIESSDTTEVIKSVLQPEGEIDEEVVVSENSSPFVSISAEEKIVVQFKGDNLEDSVNSTSDKSTLPPLSPKIVSKGYNLNFDDLDAMNPFATKTKIRMSPPPGASPNRQPEVEPVQYQRIEKSELSEKGKNENRRKSMPEKRKPLKTKSAFNSTFDSTESPTSKLVEPKNQKDTDYPKKEIDIKQDNSQKIDIAQTETVTPVIDEATNQPEATNLVETDKVANYHTKTTMAAESFEHNPDNTTNIVEDIVMSESRKSTINSDNTSSSEQSAYFSAAASSTECTESKNVFNLPEIDDKDFNPFATKSKVRQTPPPDLDMVNPFATKCKIKSSPETSFVITANDANTTVTVDTGSELKDASHNLSTCSDSSRTSDEKDVTVQEVHTEDEDTIEGPFLEAEDINYTEKIPELDDDKAHVDLNNINAQAHEDDTEAAEMFIDAEAFEFLMNQNNTDEVAYSGKESLFLKFDPLFARRVTSEGVAAALSEIKKRQSTPKKMSKPMPPKNEELMSFDELVAGPSDLNKTNAVQCDVEDTHDDMNVTVLSKPMMAVTPAVNPVVTPKKSLTPTRANRLSMTFTSPAMAVIDRLLSLSGNSPSAGLDTTVSHTSRERTEADQALTQLRELLAEKEINVYNLRCESKELKNRLSALETQMKSLEAVSSERLQKINELTENLAEKTKMNRSMAAVVEEYERTIASLISETEQDKKRYAEERMQLIRDRDEQTAHLTSMEVSFSDLHSKYEKSKQVIIGYKTNEEAYKNAIKEFEENLAKMHSNYELLKQHATSKLNHANQELEKLNKAHESEILKYNAMIKRKDLHITSLEESLAQKTKANEELTAICDELINKVG</sequence>